<sequence length="100" mass="11597">MFKVRTPSAVRHAKAMSEITDALWAGYIYQDLQIDLTQRCVTMPVSLHRGDTTTERHLVFEGVRDLRLSRPVADWDLTEFTQAHVERSPYGFVIDDYLLQ</sequence>
<evidence type="ECO:0000313" key="2">
    <source>
        <dbReference type="Proteomes" id="UP001500665"/>
    </source>
</evidence>
<comment type="caution">
    <text evidence="1">The sequence shown here is derived from an EMBL/GenBank/DDBJ whole genome shotgun (WGS) entry which is preliminary data.</text>
</comment>
<proteinExistence type="predicted"/>
<accession>A0ABP4B638</accession>
<name>A0ABP4B638_9ACTN</name>
<reference evidence="2" key="1">
    <citation type="journal article" date="2019" name="Int. J. Syst. Evol. Microbiol.">
        <title>The Global Catalogue of Microorganisms (GCM) 10K type strain sequencing project: providing services to taxonomists for standard genome sequencing and annotation.</title>
        <authorList>
            <consortium name="The Broad Institute Genomics Platform"/>
            <consortium name="The Broad Institute Genome Sequencing Center for Infectious Disease"/>
            <person name="Wu L."/>
            <person name="Ma J."/>
        </authorList>
    </citation>
    <scope>NUCLEOTIDE SEQUENCE [LARGE SCALE GENOMIC DNA]</scope>
    <source>
        <strain evidence="2">JCM 10696</strain>
    </source>
</reference>
<dbReference type="EMBL" id="BAAAHH010000005">
    <property type="protein sequence ID" value="GAA0944757.1"/>
    <property type="molecule type" value="Genomic_DNA"/>
</dbReference>
<gene>
    <name evidence="1" type="ORF">GCM10009550_17950</name>
</gene>
<dbReference type="Proteomes" id="UP001500665">
    <property type="component" value="Unassembled WGS sequence"/>
</dbReference>
<protein>
    <submittedName>
        <fullName evidence="1">Uncharacterized protein</fullName>
    </submittedName>
</protein>
<organism evidence="1 2">
    <name type="scientific">Actinocorallia libanotica</name>
    <dbReference type="NCBI Taxonomy" id="46162"/>
    <lineage>
        <taxon>Bacteria</taxon>
        <taxon>Bacillati</taxon>
        <taxon>Actinomycetota</taxon>
        <taxon>Actinomycetes</taxon>
        <taxon>Streptosporangiales</taxon>
        <taxon>Thermomonosporaceae</taxon>
        <taxon>Actinocorallia</taxon>
    </lineage>
</organism>
<keyword evidence="2" id="KW-1185">Reference proteome</keyword>
<evidence type="ECO:0000313" key="1">
    <source>
        <dbReference type="EMBL" id="GAA0944757.1"/>
    </source>
</evidence>